<dbReference type="GO" id="GO:0005524">
    <property type="term" value="F:ATP binding"/>
    <property type="evidence" value="ECO:0007669"/>
    <property type="project" value="UniProtKB-KW"/>
</dbReference>
<dbReference type="GO" id="GO:0016887">
    <property type="term" value="F:ATP hydrolysis activity"/>
    <property type="evidence" value="ECO:0007669"/>
    <property type="project" value="TreeGrafter"/>
</dbReference>
<evidence type="ECO:0000256" key="1">
    <source>
        <dbReference type="ARBA" id="ARBA00022741"/>
    </source>
</evidence>
<evidence type="ECO:0000259" key="3">
    <source>
        <dbReference type="Pfam" id="PF01656"/>
    </source>
</evidence>
<dbReference type="RefSeq" id="WP_123927277.1">
    <property type="nucleotide sequence ID" value="NZ_RKRE01000001.1"/>
</dbReference>
<dbReference type="InterPro" id="IPR002586">
    <property type="entry name" value="CobQ/CobB/MinD/ParA_Nub-bd_dom"/>
</dbReference>
<dbReference type="Proteomes" id="UP000282654">
    <property type="component" value="Unassembled WGS sequence"/>
</dbReference>
<organism evidence="4 5">
    <name type="scientific">Thermodesulfitimonas autotrophica</name>
    <dbReference type="NCBI Taxonomy" id="1894989"/>
    <lineage>
        <taxon>Bacteria</taxon>
        <taxon>Bacillati</taxon>
        <taxon>Bacillota</taxon>
        <taxon>Clostridia</taxon>
        <taxon>Thermoanaerobacterales</taxon>
        <taxon>Thermoanaerobacteraceae</taxon>
        <taxon>Thermodesulfitimonas</taxon>
    </lineage>
</organism>
<keyword evidence="1" id="KW-0547">Nucleotide-binding</keyword>
<protein>
    <submittedName>
        <fullName evidence="4">CobQ/CobB/MinD/ParA family nucleotide binding protein</fullName>
    </submittedName>
</protein>
<keyword evidence="5" id="KW-1185">Reference proteome</keyword>
<proteinExistence type="predicted"/>
<dbReference type="SUPFAM" id="SSF52540">
    <property type="entry name" value="P-loop containing nucleoside triphosphate hydrolases"/>
    <property type="match status" value="1"/>
</dbReference>
<dbReference type="InterPro" id="IPR027417">
    <property type="entry name" value="P-loop_NTPase"/>
</dbReference>
<dbReference type="PANTHER" id="PTHR43384">
    <property type="entry name" value="SEPTUM SITE-DETERMINING PROTEIN MIND HOMOLOG, CHLOROPLASTIC-RELATED"/>
    <property type="match status" value="1"/>
</dbReference>
<name>A0A3N5BIT3_9THEO</name>
<evidence type="ECO:0000313" key="4">
    <source>
        <dbReference type="EMBL" id="RPF49588.1"/>
    </source>
</evidence>
<dbReference type="Pfam" id="PF01656">
    <property type="entry name" value="CbiA"/>
    <property type="match status" value="1"/>
</dbReference>
<dbReference type="Gene3D" id="3.40.50.300">
    <property type="entry name" value="P-loop containing nucleotide triphosphate hydrolases"/>
    <property type="match status" value="1"/>
</dbReference>
<sequence>MSGTRLYVIFGSYTEKLSEHLSPAYEIAGSDRTLEAAVATSRKLSPPPDIFLVLGSALASGMVEGRIDYGAALVKNLKELRKACPMSRVVVVLSSSADDLLVQEIAKLGIYDVHRVDEVRVDDLVSFIENPRTFADLEVGAAATGDPGKVSFSSESRASWLQGLLRRFQKEKPAYKERVQPTRTTTKALQGPLVVAVGVSLPGISQVSVPPATAVAVLFAPGCADRSLLPPGAKGYIVGTGPLAWRDAARTGLPVIDPGKATTLVDAGRSNFCVVVYSSSTAVGKTTVALNLASLLSKEKKVCLVDLDSGKPTLTELVTGRVDARGDLSAPVPTRWGFDFVPVVSEDVSLQDALSGFRGLLARCDVVVDCPGRLNLLPCMEAALRVADRILLVSDCTNRSVAAVRNFAVGTMRELGITERTLLVVNRKEMKPFLKPTEVAERVGIPLSFELPFDPLVEKMFGECQPLTHLKFKRSPLLEKLQEISVFLKGDDALVQPGVPTHSAG</sequence>
<gene>
    <name evidence="4" type="ORF">EDD75_0406</name>
</gene>
<dbReference type="GO" id="GO:0009898">
    <property type="term" value="C:cytoplasmic side of plasma membrane"/>
    <property type="evidence" value="ECO:0007669"/>
    <property type="project" value="TreeGrafter"/>
</dbReference>
<comment type="caution">
    <text evidence="4">The sequence shown here is derived from an EMBL/GenBank/DDBJ whole genome shotgun (WGS) entry which is preliminary data.</text>
</comment>
<evidence type="ECO:0000256" key="2">
    <source>
        <dbReference type="ARBA" id="ARBA00022840"/>
    </source>
</evidence>
<keyword evidence="2" id="KW-0067">ATP-binding</keyword>
<dbReference type="EMBL" id="RKRE01000001">
    <property type="protein sequence ID" value="RPF49588.1"/>
    <property type="molecule type" value="Genomic_DNA"/>
</dbReference>
<dbReference type="GO" id="GO:0051782">
    <property type="term" value="P:negative regulation of cell division"/>
    <property type="evidence" value="ECO:0007669"/>
    <property type="project" value="TreeGrafter"/>
</dbReference>
<feature type="domain" description="CobQ/CobB/MinD/ParA nucleotide binding" evidence="3">
    <location>
        <begin position="275"/>
        <end position="389"/>
    </location>
</feature>
<evidence type="ECO:0000313" key="5">
    <source>
        <dbReference type="Proteomes" id="UP000282654"/>
    </source>
</evidence>
<accession>A0A3N5BIT3</accession>
<dbReference type="AlphaFoldDB" id="A0A3N5BIT3"/>
<dbReference type="GO" id="GO:0005829">
    <property type="term" value="C:cytosol"/>
    <property type="evidence" value="ECO:0007669"/>
    <property type="project" value="TreeGrafter"/>
</dbReference>
<dbReference type="PANTHER" id="PTHR43384:SF6">
    <property type="entry name" value="SEPTUM SITE-DETERMINING PROTEIN MIND HOMOLOG, CHLOROPLASTIC"/>
    <property type="match status" value="1"/>
</dbReference>
<reference evidence="4 5" key="1">
    <citation type="submission" date="2018-11" db="EMBL/GenBank/DDBJ databases">
        <title>Genomic Encyclopedia of Type Strains, Phase IV (KMG-IV): sequencing the most valuable type-strain genomes for metagenomic binning, comparative biology and taxonomic classification.</title>
        <authorList>
            <person name="Goeker M."/>
        </authorList>
    </citation>
    <scope>NUCLEOTIDE SEQUENCE [LARGE SCALE GENOMIC DNA]</scope>
    <source>
        <strain evidence="4 5">DSM 102936</strain>
    </source>
</reference>
<dbReference type="InterPro" id="IPR050625">
    <property type="entry name" value="ParA/MinD_ATPase"/>
</dbReference>
<dbReference type="OrthoDB" id="1787531at2"/>